<dbReference type="InterPro" id="IPR001039">
    <property type="entry name" value="MHC_I_a_a1/a2"/>
</dbReference>
<evidence type="ECO:0000256" key="6">
    <source>
        <dbReference type="ARBA" id="ARBA00022475"/>
    </source>
</evidence>
<evidence type="ECO:0000256" key="5">
    <source>
        <dbReference type="ARBA" id="ARBA00022448"/>
    </source>
</evidence>
<keyword evidence="12" id="KW-0406">Ion transport</keyword>
<dbReference type="PROSITE" id="PS00290">
    <property type="entry name" value="IG_MHC"/>
    <property type="match status" value="1"/>
</dbReference>
<dbReference type="PROSITE" id="PS50835">
    <property type="entry name" value="IG_LIKE"/>
    <property type="match status" value="1"/>
</dbReference>
<dbReference type="GO" id="GO:1990459">
    <property type="term" value="F:transferrin receptor binding"/>
    <property type="evidence" value="ECO:0007669"/>
    <property type="project" value="TreeGrafter"/>
</dbReference>
<feature type="transmembrane region" description="Helical" evidence="17">
    <location>
        <begin position="306"/>
        <end position="326"/>
    </location>
</feature>
<dbReference type="GO" id="GO:0005615">
    <property type="term" value="C:extracellular space"/>
    <property type="evidence" value="ECO:0007669"/>
    <property type="project" value="TreeGrafter"/>
</dbReference>
<dbReference type="PRINTS" id="PR01638">
    <property type="entry name" value="MHCCLASSI"/>
</dbReference>
<gene>
    <name evidence="20" type="primary">HFE</name>
</gene>
<dbReference type="KEGG" id="pvp:105296320"/>
<evidence type="ECO:0000256" key="12">
    <source>
        <dbReference type="ARBA" id="ARBA00023065"/>
    </source>
</evidence>
<dbReference type="SMART" id="SM00407">
    <property type="entry name" value="IGc1"/>
    <property type="match status" value="1"/>
</dbReference>
<evidence type="ECO:0000256" key="4">
    <source>
        <dbReference type="ARBA" id="ARBA00011632"/>
    </source>
</evidence>
<dbReference type="InterPro" id="IPR050208">
    <property type="entry name" value="MHC_class-I_related"/>
</dbReference>
<keyword evidence="9" id="KW-0732">Signal</keyword>
<evidence type="ECO:0000256" key="7">
    <source>
        <dbReference type="ARBA" id="ARBA00022496"/>
    </source>
</evidence>
<evidence type="ECO:0000256" key="10">
    <source>
        <dbReference type="ARBA" id="ARBA00022989"/>
    </source>
</evidence>
<keyword evidence="11" id="KW-0408">Iron</keyword>
<keyword evidence="5" id="KW-0813">Transport</keyword>
<keyword evidence="8 17" id="KW-0812">Transmembrane</keyword>
<dbReference type="InterPro" id="IPR013783">
    <property type="entry name" value="Ig-like_fold"/>
</dbReference>
<dbReference type="SUPFAM" id="SSF54452">
    <property type="entry name" value="MHC antigen-recognition domain"/>
    <property type="match status" value="1"/>
</dbReference>
<keyword evidence="10 17" id="KW-1133">Transmembrane helix</keyword>
<evidence type="ECO:0000313" key="19">
    <source>
        <dbReference type="Proteomes" id="UP000515202"/>
    </source>
</evidence>
<comment type="similarity">
    <text evidence="3 16">Belongs to the MHC class I family.</text>
</comment>
<feature type="domain" description="Ig-like" evidence="18">
    <location>
        <begin position="208"/>
        <end position="295"/>
    </location>
</feature>
<comment type="subcellular location">
    <subcellularLocation>
        <location evidence="2">Cell membrane</location>
        <topology evidence="2">Single-pass type I membrane protein</topology>
    </subcellularLocation>
</comment>
<evidence type="ECO:0000256" key="8">
    <source>
        <dbReference type="ARBA" id="ARBA00022692"/>
    </source>
</evidence>
<sequence>MWASAPGLLGPQRPVLSPGAHCLRYLFMGASKPDLGLPLFKALGYVDDQLFVSYDHESRQAEPRAAWVRGRVSSQLWLQLSQSLKGWDHMFIVDFWTIMDNCNQSRVTNLEVVPEPHILQVVLGCEVREGNGTRGFWEYGLDGEDHLKFRPETLDWRAAEPRAQATKLEWEEIRIRAKQNRAYLQRDCPEQLQQLLELGTGVLDQRAPPLVKVTRHVAPTVTTLWCRAQSFYPQNISMRWLKDRQPVAAKDVGPEDVLPSGDGTYQAWVAVATLPGEEWKYTCHVEHPGLAQPLAAAWEPSLPGTLVVGIISGIAICVIIFAAIWFRILRKKQASRAAAADYVLADRE</sequence>
<dbReference type="InterPro" id="IPR003597">
    <property type="entry name" value="Ig_C1-set"/>
</dbReference>
<dbReference type="SUPFAM" id="SSF48726">
    <property type="entry name" value="Immunoglobulin"/>
    <property type="match status" value="1"/>
</dbReference>
<proteinExistence type="inferred from homology"/>
<dbReference type="Proteomes" id="UP000515202">
    <property type="component" value="Unplaced"/>
</dbReference>
<evidence type="ECO:0000259" key="18">
    <source>
        <dbReference type="PROSITE" id="PS50835"/>
    </source>
</evidence>
<keyword evidence="13 17" id="KW-0472">Membrane</keyword>
<dbReference type="RefSeq" id="XP_011364649.1">
    <property type="nucleotide sequence ID" value="XM_011366347.2"/>
</dbReference>
<dbReference type="CTD" id="3077"/>
<dbReference type="InterPro" id="IPR011161">
    <property type="entry name" value="MHC_I-like_Ag-recog"/>
</dbReference>
<keyword evidence="19" id="KW-1185">Reference proteome</keyword>
<dbReference type="GeneID" id="105296320"/>
<keyword evidence="14" id="KW-1015">Disulfide bond</keyword>
<dbReference type="FunFam" id="3.30.500.10:FF:000001">
    <property type="entry name" value="H-2 class I histocompatibility antigen, alpha chain"/>
    <property type="match status" value="1"/>
</dbReference>
<dbReference type="InterPro" id="IPR003006">
    <property type="entry name" value="Ig/MHC_CS"/>
</dbReference>
<dbReference type="Pfam" id="PF07654">
    <property type="entry name" value="C1-set"/>
    <property type="match status" value="1"/>
</dbReference>
<dbReference type="FunFam" id="2.60.40.10:FF:000204">
    <property type="entry name" value="Major histocompatibility complex, class I-related protein"/>
    <property type="match status" value="1"/>
</dbReference>
<dbReference type="InterPro" id="IPR007110">
    <property type="entry name" value="Ig-like_dom"/>
</dbReference>
<dbReference type="AlphaFoldDB" id="A0A6P3QI99"/>
<evidence type="ECO:0000256" key="13">
    <source>
        <dbReference type="ARBA" id="ARBA00023136"/>
    </source>
</evidence>
<evidence type="ECO:0000256" key="9">
    <source>
        <dbReference type="ARBA" id="ARBA00022729"/>
    </source>
</evidence>
<protein>
    <submittedName>
        <fullName evidence="20">Hereditary hemochromatosis protein isoform X1</fullName>
    </submittedName>
</protein>
<dbReference type="Gene3D" id="2.60.40.10">
    <property type="entry name" value="Immunoglobulins"/>
    <property type="match status" value="1"/>
</dbReference>
<evidence type="ECO:0000313" key="20">
    <source>
        <dbReference type="RefSeq" id="XP_011364649.1"/>
    </source>
</evidence>
<dbReference type="GO" id="GO:0034756">
    <property type="term" value="P:regulation of iron ion transport"/>
    <property type="evidence" value="ECO:0007669"/>
    <property type="project" value="TreeGrafter"/>
</dbReference>
<dbReference type="Pfam" id="PF00129">
    <property type="entry name" value="MHC_I"/>
    <property type="match status" value="1"/>
</dbReference>
<evidence type="ECO:0000256" key="3">
    <source>
        <dbReference type="ARBA" id="ARBA00006909"/>
    </source>
</evidence>
<reference evidence="20" key="1">
    <citation type="submission" date="2025-08" db="UniProtKB">
        <authorList>
            <consortium name="RefSeq"/>
        </authorList>
    </citation>
    <scope>IDENTIFICATION</scope>
    <source>
        <tissue evidence="20">Kidney</tissue>
    </source>
</reference>
<keyword evidence="6" id="KW-1003">Cell membrane</keyword>
<dbReference type="GO" id="GO:0009897">
    <property type="term" value="C:external side of plasma membrane"/>
    <property type="evidence" value="ECO:0007669"/>
    <property type="project" value="TreeGrafter"/>
</dbReference>
<dbReference type="PANTHER" id="PTHR16675:SF172">
    <property type="entry name" value="HEREDITARY HEMOCHROMATOSIS PROTEIN"/>
    <property type="match status" value="1"/>
</dbReference>
<dbReference type="InterPro" id="IPR037055">
    <property type="entry name" value="MHC_I-like_Ag-recog_sf"/>
</dbReference>
<evidence type="ECO:0000256" key="15">
    <source>
        <dbReference type="ARBA" id="ARBA00023180"/>
    </source>
</evidence>
<evidence type="ECO:0000256" key="1">
    <source>
        <dbReference type="ARBA" id="ARBA00003622"/>
    </source>
</evidence>
<dbReference type="GO" id="GO:1990641">
    <property type="term" value="P:response to iron ion starvation"/>
    <property type="evidence" value="ECO:0007669"/>
    <property type="project" value="TreeGrafter"/>
</dbReference>
<dbReference type="OrthoDB" id="10043043at2759"/>
<dbReference type="PANTHER" id="PTHR16675">
    <property type="entry name" value="MHC CLASS I-RELATED"/>
    <property type="match status" value="1"/>
</dbReference>
<keyword evidence="15" id="KW-0325">Glycoprotein</keyword>
<dbReference type="InterPro" id="IPR036179">
    <property type="entry name" value="Ig-like_dom_sf"/>
</dbReference>
<evidence type="ECO:0000256" key="14">
    <source>
        <dbReference type="ARBA" id="ARBA00023157"/>
    </source>
</evidence>
<accession>A0A6P3QI99</accession>
<organism evidence="19 20">
    <name type="scientific">Pteropus vampyrus</name>
    <name type="common">Large flying fox</name>
    <dbReference type="NCBI Taxonomy" id="132908"/>
    <lineage>
        <taxon>Eukaryota</taxon>
        <taxon>Metazoa</taxon>
        <taxon>Chordata</taxon>
        <taxon>Craniata</taxon>
        <taxon>Vertebrata</taxon>
        <taxon>Euteleostomi</taxon>
        <taxon>Mammalia</taxon>
        <taxon>Eutheria</taxon>
        <taxon>Laurasiatheria</taxon>
        <taxon>Chiroptera</taxon>
        <taxon>Yinpterochiroptera</taxon>
        <taxon>Pteropodoidea</taxon>
        <taxon>Pteropodidae</taxon>
        <taxon>Pteropodinae</taxon>
        <taxon>Pteropus</taxon>
    </lineage>
</organism>
<evidence type="ECO:0000256" key="2">
    <source>
        <dbReference type="ARBA" id="ARBA00004251"/>
    </source>
</evidence>
<dbReference type="GO" id="GO:0006826">
    <property type="term" value="P:iron ion transport"/>
    <property type="evidence" value="ECO:0007669"/>
    <property type="project" value="UniProtKB-KW"/>
</dbReference>
<comment type="subunit">
    <text evidence="4">Binds TFR through the extracellular domain in a pH-dependent manner.</text>
</comment>
<evidence type="ECO:0000256" key="11">
    <source>
        <dbReference type="ARBA" id="ARBA00023004"/>
    </source>
</evidence>
<name>A0A6P3QI99_PTEVA</name>
<evidence type="ECO:0000256" key="17">
    <source>
        <dbReference type="SAM" id="Phobius"/>
    </source>
</evidence>
<dbReference type="Gene3D" id="3.30.500.10">
    <property type="entry name" value="MHC class I-like antigen recognition-like"/>
    <property type="match status" value="1"/>
</dbReference>
<evidence type="ECO:0000256" key="16">
    <source>
        <dbReference type="RuleBase" id="RU004439"/>
    </source>
</evidence>
<keyword evidence="7" id="KW-0410">Iron transport</keyword>
<dbReference type="InterPro" id="IPR011162">
    <property type="entry name" value="MHC_I/II-like_Ag-recog"/>
</dbReference>
<comment type="function">
    <text evidence="1">Binds to transferrin receptor (TFR) and reduces its affinity for iron-loaded transferrin.</text>
</comment>